<dbReference type="Gene3D" id="3.10.350.10">
    <property type="entry name" value="LysM domain"/>
    <property type="match status" value="1"/>
</dbReference>
<dbReference type="SMART" id="SM00257">
    <property type="entry name" value="LysM"/>
    <property type="match status" value="1"/>
</dbReference>
<dbReference type="Proteomes" id="UP000274822">
    <property type="component" value="Unassembled WGS sequence"/>
</dbReference>
<evidence type="ECO:0000256" key="1">
    <source>
        <dbReference type="ARBA" id="ARBA00022669"/>
    </source>
</evidence>
<dbReference type="CDD" id="cd00118">
    <property type="entry name" value="LysM"/>
    <property type="match status" value="1"/>
</dbReference>
<evidence type="ECO:0000256" key="2">
    <source>
        <dbReference type="ARBA" id="ARBA00023026"/>
    </source>
</evidence>
<dbReference type="AlphaFoldDB" id="A0A433QX30"/>
<keyword evidence="4" id="KW-0732">Signal</keyword>
<dbReference type="Pfam" id="PF01476">
    <property type="entry name" value="LysM"/>
    <property type="match status" value="1"/>
</dbReference>
<dbReference type="InterPro" id="IPR036779">
    <property type="entry name" value="LysM_dom_sf"/>
</dbReference>
<evidence type="ECO:0000256" key="3">
    <source>
        <dbReference type="SAM" id="MobiDB-lite"/>
    </source>
</evidence>
<evidence type="ECO:0000313" key="6">
    <source>
        <dbReference type="EMBL" id="RUS34349.1"/>
    </source>
</evidence>
<keyword evidence="1" id="KW-0147">Chitin-binding</keyword>
<accession>A0A433QX30</accession>
<dbReference type="PROSITE" id="PS51782">
    <property type="entry name" value="LYSM"/>
    <property type="match status" value="1"/>
</dbReference>
<dbReference type="GO" id="GO:0008061">
    <property type="term" value="F:chitin binding"/>
    <property type="evidence" value="ECO:0007669"/>
    <property type="project" value="UniProtKB-KW"/>
</dbReference>
<proteinExistence type="predicted"/>
<comment type="caution">
    <text evidence="6">The sequence shown here is derived from an EMBL/GenBank/DDBJ whole genome shotgun (WGS) entry which is preliminary data.</text>
</comment>
<dbReference type="InterPro" id="IPR018392">
    <property type="entry name" value="LysM"/>
</dbReference>
<keyword evidence="7" id="KW-1185">Reference proteome</keyword>
<evidence type="ECO:0000256" key="4">
    <source>
        <dbReference type="SAM" id="SignalP"/>
    </source>
</evidence>
<dbReference type="InterPro" id="IPR052210">
    <property type="entry name" value="LysM1-like"/>
</dbReference>
<protein>
    <recommendedName>
        <fullName evidence="5">LysM domain-containing protein</fullName>
    </recommendedName>
</protein>
<dbReference type="SUPFAM" id="SSF54106">
    <property type="entry name" value="LysM domain"/>
    <property type="match status" value="1"/>
</dbReference>
<feature type="region of interest" description="Disordered" evidence="3">
    <location>
        <begin position="86"/>
        <end position="165"/>
    </location>
</feature>
<reference evidence="6 7" key="1">
    <citation type="journal article" date="2018" name="New Phytol.">
        <title>Phylogenomics of Endogonaceae and evolution of mycorrhizas within Mucoromycota.</title>
        <authorList>
            <person name="Chang Y."/>
            <person name="Desiro A."/>
            <person name="Na H."/>
            <person name="Sandor L."/>
            <person name="Lipzen A."/>
            <person name="Clum A."/>
            <person name="Barry K."/>
            <person name="Grigoriev I.V."/>
            <person name="Martin F.M."/>
            <person name="Stajich J.E."/>
            <person name="Smith M.E."/>
            <person name="Bonito G."/>
            <person name="Spatafora J.W."/>
        </authorList>
    </citation>
    <scope>NUCLEOTIDE SEQUENCE [LARGE SCALE GENOMIC DNA]</scope>
    <source>
        <strain evidence="6 7">AD002</strain>
    </source>
</reference>
<evidence type="ECO:0000313" key="7">
    <source>
        <dbReference type="Proteomes" id="UP000274822"/>
    </source>
</evidence>
<dbReference type="PANTHER" id="PTHR34997">
    <property type="entry name" value="AM15"/>
    <property type="match status" value="1"/>
</dbReference>
<evidence type="ECO:0000259" key="5">
    <source>
        <dbReference type="PROSITE" id="PS51782"/>
    </source>
</evidence>
<feature type="chain" id="PRO_5019583020" description="LysM domain-containing protein" evidence="4">
    <location>
        <begin position="21"/>
        <end position="189"/>
    </location>
</feature>
<feature type="signal peptide" evidence="4">
    <location>
        <begin position="1"/>
        <end position="20"/>
    </location>
</feature>
<name>A0A433QX30_9FUNG</name>
<feature type="compositionally biased region" description="Low complexity" evidence="3">
    <location>
        <begin position="90"/>
        <end position="161"/>
    </location>
</feature>
<dbReference type="EMBL" id="RBNJ01000564">
    <property type="protein sequence ID" value="RUS34349.1"/>
    <property type="molecule type" value="Genomic_DNA"/>
</dbReference>
<keyword evidence="2" id="KW-0843">Virulence</keyword>
<sequence length="189" mass="18074">MKFTTVAIVIAAALVGQSQAAPKFNADCKRFHTVGAGDSCASVATQYGITTTQLFSWNGGLHTTCDNLDNGSLVCVSLTGPMTTDGPSGVVAPSGSANPSASSSAKPASVSGSKATSSAPPAASASASDASAAPSSPSEAASSAAASASASIASTSPSTSTVKPNAGARESVPIALLLVSVVAASALVL</sequence>
<dbReference type="PANTHER" id="PTHR34997:SF1">
    <property type="entry name" value="PEPTIDOGLYCAN-BINDING LYSIN DOMAIN"/>
    <property type="match status" value="1"/>
</dbReference>
<feature type="domain" description="LysM" evidence="5">
    <location>
        <begin position="30"/>
        <end position="76"/>
    </location>
</feature>
<gene>
    <name evidence="6" type="ORF">BC938DRAFT_481059</name>
</gene>
<organism evidence="6 7">
    <name type="scientific">Jimgerdemannia flammicorona</name>
    <dbReference type="NCBI Taxonomy" id="994334"/>
    <lineage>
        <taxon>Eukaryota</taxon>
        <taxon>Fungi</taxon>
        <taxon>Fungi incertae sedis</taxon>
        <taxon>Mucoromycota</taxon>
        <taxon>Mucoromycotina</taxon>
        <taxon>Endogonomycetes</taxon>
        <taxon>Endogonales</taxon>
        <taxon>Endogonaceae</taxon>
        <taxon>Jimgerdemannia</taxon>
    </lineage>
</organism>